<feature type="region of interest" description="Disordered" evidence="3">
    <location>
        <begin position="417"/>
        <end position="488"/>
    </location>
</feature>
<dbReference type="OrthoDB" id="27832at2759"/>
<evidence type="ECO:0000313" key="5">
    <source>
        <dbReference type="EMBL" id="GAX82633.1"/>
    </source>
</evidence>
<reference evidence="5 6" key="1">
    <citation type="submission" date="2017-08" db="EMBL/GenBank/DDBJ databases">
        <title>Acidophilic green algal genome provides insights into adaptation to an acidic environment.</title>
        <authorList>
            <person name="Hirooka S."/>
            <person name="Hirose Y."/>
            <person name="Kanesaki Y."/>
            <person name="Higuchi S."/>
            <person name="Fujiwara T."/>
            <person name="Onuma R."/>
            <person name="Era A."/>
            <person name="Ohbayashi R."/>
            <person name="Uzuka A."/>
            <person name="Nozaki H."/>
            <person name="Yoshikawa H."/>
            <person name="Miyagishima S.Y."/>
        </authorList>
    </citation>
    <scope>NUCLEOTIDE SEQUENCE [LARGE SCALE GENOMIC DNA]</scope>
    <source>
        <strain evidence="5 6">NIES-2499</strain>
    </source>
</reference>
<feature type="region of interest" description="Disordered" evidence="3">
    <location>
        <begin position="1115"/>
        <end position="1198"/>
    </location>
</feature>
<accession>A0A250XHW1</accession>
<evidence type="ECO:0000259" key="4">
    <source>
        <dbReference type="SMART" id="SM00543"/>
    </source>
</evidence>
<feature type="compositionally biased region" description="Basic and acidic residues" evidence="3">
    <location>
        <begin position="462"/>
        <end position="480"/>
    </location>
</feature>
<dbReference type="InterPro" id="IPR007193">
    <property type="entry name" value="Upf2/Nmd2_C"/>
</dbReference>
<feature type="compositionally biased region" description="Gly residues" evidence="3">
    <location>
        <begin position="1151"/>
        <end position="1162"/>
    </location>
</feature>
<dbReference type="PANTHER" id="PTHR12839:SF7">
    <property type="entry name" value="REGULATOR OF NONSENSE TRANSCRIPTS 2"/>
    <property type="match status" value="1"/>
</dbReference>
<dbReference type="Gene3D" id="1.25.40.180">
    <property type="match status" value="3"/>
</dbReference>
<feature type="domain" description="MIF4G" evidence="4">
    <location>
        <begin position="492"/>
        <end position="683"/>
    </location>
</feature>
<gene>
    <name evidence="5" type="ORF">CEUSTIGMA_g10059.t1</name>
</gene>
<organism evidence="5 6">
    <name type="scientific">Chlamydomonas eustigma</name>
    <dbReference type="NCBI Taxonomy" id="1157962"/>
    <lineage>
        <taxon>Eukaryota</taxon>
        <taxon>Viridiplantae</taxon>
        <taxon>Chlorophyta</taxon>
        <taxon>core chlorophytes</taxon>
        <taxon>Chlorophyceae</taxon>
        <taxon>CS clade</taxon>
        <taxon>Chlamydomonadales</taxon>
        <taxon>Chlamydomonadaceae</taxon>
        <taxon>Chlamydomonas</taxon>
    </lineage>
</organism>
<dbReference type="InterPro" id="IPR039762">
    <property type="entry name" value="Nmd2/UPF2"/>
</dbReference>
<comment type="caution">
    <text evidence="5">The sequence shown here is derived from an EMBL/GenBank/DDBJ whole genome shotgun (WGS) entry which is preliminary data.</text>
</comment>
<protein>
    <recommendedName>
        <fullName evidence="4">MIF4G domain-containing protein</fullName>
    </recommendedName>
</protein>
<dbReference type="Proteomes" id="UP000232323">
    <property type="component" value="Unassembled WGS sequence"/>
</dbReference>
<dbReference type="GO" id="GO:0005737">
    <property type="term" value="C:cytoplasm"/>
    <property type="evidence" value="ECO:0007669"/>
    <property type="project" value="UniProtKB-SubCell"/>
</dbReference>
<dbReference type="STRING" id="1157962.A0A250XHW1"/>
<evidence type="ECO:0000256" key="3">
    <source>
        <dbReference type="SAM" id="MobiDB-lite"/>
    </source>
</evidence>
<dbReference type="GO" id="GO:0003723">
    <property type="term" value="F:RNA binding"/>
    <property type="evidence" value="ECO:0007669"/>
    <property type="project" value="InterPro"/>
</dbReference>
<keyword evidence="2" id="KW-0963">Cytoplasm</keyword>
<dbReference type="PANTHER" id="PTHR12839">
    <property type="entry name" value="NONSENSE-MEDIATED MRNA DECAY PROTEIN 2 UP-FRAMESHIFT SUPPRESSOR 2"/>
    <property type="match status" value="1"/>
</dbReference>
<dbReference type="GO" id="GO:0000184">
    <property type="term" value="P:nuclear-transcribed mRNA catabolic process, nonsense-mediated decay"/>
    <property type="evidence" value="ECO:0007669"/>
    <property type="project" value="InterPro"/>
</dbReference>
<dbReference type="SMART" id="SM00543">
    <property type="entry name" value="MIF4G"/>
    <property type="match status" value="3"/>
</dbReference>
<dbReference type="InterPro" id="IPR003890">
    <property type="entry name" value="MIF4G-like_typ-3"/>
</dbReference>
<evidence type="ECO:0000313" key="6">
    <source>
        <dbReference type="Proteomes" id="UP000232323"/>
    </source>
</evidence>
<feature type="compositionally biased region" description="Acidic residues" evidence="3">
    <location>
        <begin position="932"/>
        <end position="941"/>
    </location>
</feature>
<dbReference type="AlphaFoldDB" id="A0A250XHW1"/>
<feature type="domain" description="MIF4G" evidence="4">
    <location>
        <begin position="58"/>
        <end position="275"/>
    </location>
</feature>
<evidence type="ECO:0000256" key="1">
    <source>
        <dbReference type="ARBA" id="ARBA00004496"/>
    </source>
</evidence>
<sequence length="1198" mass="131783">MADQGQPRANIDVNLIKDSIQVLVETRMSLEAARLVRELNLKPKRPSSEEMKQLDSSIKRNGTLVKKLQKLTEESCSSLLDEISKVNQSKYISEVVAALSEAAFNVKDLPAALQVCSLLHQRYSEFGEQIGPALARVFTMKAASVEEERVFAKRKRSNLRLFSDLMVSGVVCPQGMQPLLGIVQDLAATSTKKDREVAQNAISLLAQFAKGAREQLLGLPASVPALQVPSELLQDTASPQTLDQLPANVQEVLSELRKQQQALETELARQYRAPADDRAAYMKVVNKTFQASCTALSEDHKALCNQELENNRIVNSRGDLPSEVAAEYEKQRKAYEGLHRAVSTLAEALDQPMPELVEDAFTRLGGAEGAGTTSTTQAGSSSTANQEFQVFEDLESRMFYQSLPDIKSMVPGVLLGLAPEPSTTSDSLAPKEEKSTEPDASAEDAVPSAVPTPPSEDAAQGEESKGMRGSVDGKGDKSEGQAESQSASSQVDAILAKLQHCVSRDMCDELSVNFCFNNSKGARRKLLRSLCDVPKACLQLVPFYARIVATLAPVFPDLLQGVLSHLEAEFQSLLARKDATSITLEPRVRNARYLAELAKFKLYPPGSFFVALKQLLDDFSHHNIDAACAMVETAGRALIRMPETKTRMENMLEVMMKLKNIKNLDARRCSQVEWAYIAVKQPGKAAPRKTRPPMQEYIRHLILVRLNKKTVGDVAKKLLKVPWAEQERYILKCLMKVVRGRYTNIPLVSALVGGLAQVHDSLGIAFVDQVLEDIRWGLENPLLGTYQKRLADLRLLGELYNYSLFNSTPIFETLYLIITFGHEHPDLAMKVDPPDDYYRIRMVCTLLDTCGMYFGEGRAASKLDRFITFFQAYLLSKQQPVPLDVEFDVQDVLHHLRPKLVRYSMYEEAMKAVSDILSSEAALGGSGMLGAIDEEDEEDEERREIPSAGSEDEREAMGEGSRGSSVGGSSGLDPTDGKGQEIDADFEREYMQLMFEAQGKVATKTPVLLPPNMISSAAMAAASSTFGMEDLSLNDADQEGQLQQGMAFKMLMKKGGKDDKTKEIMVPATARIAVSLREREDAEAREREEMKRLTLLANRHQEQEQAAIHRAQLRGLPPPQTARPQHHNISSVGDQSESNQGEVVPGASYHHGGGSGRGGGRGRSSAHQFGNVDALGLDHRTVPRGLRPVSGRGRGGRG</sequence>
<feature type="domain" description="MIF4G" evidence="4">
    <location>
        <begin position="696"/>
        <end position="899"/>
    </location>
</feature>
<dbReference type="Pfam" id="PF02854">
    <property type="entry name" value="MIF4G"/>
    <property type="match status" value="3"/>
</dbReference>
<evidence type="ECO:0000256" key="2">
    <source>
        <dbReference type="ARBA" id="ARBA00022490"/>
    </source>
</evidence>
<keyword evidence="6" id="KW-1185">Reference proteome</keyword>
<dbReference type="EMBL" id="BEGY01000083">
    <property type="protein sequence ID" value="GAX82633.1"/>
    <property type="molecule type" value="Genomic_DNA"/>
</dbReference>
<dbReference type="Pfam" id="PF04050">
    <property type="entry name" value="Upf2"/>
    <property type="match status" value="1"/>
</dbReference>
<feature type="region of interest" description="Disordered" evidence="3">
    <location>
        <begin position="928"/>
        <end position="980"/>
    </location>
</feature>
<proteinExistence type="predicted"/>
<name>A0A250XHW1_9CHLO</name>
<feature type="compositionally biased region" description="Polar residues" evidence="3">
    <location>
        <begin position="1127"/>
        <end position="1141"/>
    </location>
</feature>
<dbReference type="SUPFAM" id="SSF48371">
    <property type="entry name" value="ARM repeat"/>
    <property type="match status" value="3"/>
</dbReference>
<dbReference type="GO" id="GO:0035145">
    <property type="term" value="C:exon-exon junction complex"/>
    <property type="evidence" value="ECO:0007669"/>
    <property type="project" value="TreeGrafter"/>
</dbReference>
<comment type="subcellular location">
    <subcellularLocation>
        <location evidence="1">Cytoplasm</location>
    </subcellularLocation>
</comment>
<dbReference type="InterPro" id="IPR016024">
    <property type="entry name" value="ARM-type_fold"/>
</dbReference>